<reference evidence="2" key="2">
    <citation type="submission" date="2019-06" db="EMBL/GenBank/DDBJ databases">
        <title>Genomics analysis of Aphanomyces spp. identifies a new class of oomycete effector associated with host adaptation.</title>
        <authorList>
            <person name="Gaulin E."/>
        </authorList>
    </citation>
    <scope>NUCLEOTIDE SEQUENCE</scope>
    <source>
        <strain evidence="2">CBS 578.67</strain>
    </source>
</reference>
<gene>
    <name evidence="3" type="primary">Aste57867_5808</name>
    <name evidence="2" type="ORF">As57867_005794</name>
    <name evidence="3" type="ORF">ASTE57867_5808</name>
</gene>
<evidence type="ECO:0000256" key="1">
    <source>
        <dbReference type="SAM" id="SignalP"/>
    </source>
</evidence>
<evidence type="ECO:0000313" key="3">
    <source>
        <dbReference type="EMBL" id="VFT82831.1"/>
    </source>
</evidence>
<dbReference type="Gene3D" id="2.120.10.70">
    <property type="entry name" value="Fucose-specific lectin"/>
    <property type="match status" value="1"/>
</dbReference>
<dbReference type="SUPFAM" id="SSF89372">
    <property type="entry name" value="Fucose-specific lectin"/>
    <property type="match status" value="1"/>
</dbReference>
<evidence type="ECO:0000313" key="4">
    <source>
        <dbReference type="Proteomes" id="UP000332933"/>
    </source>
</evidence>
<protein>
    <submittedName>
        <fullName evidence="3">Aste57867_5808 protein</fullName>
    </submittedName>
</protein>
<dbReference type="EMBL" id="CAADRA010002228">
    <property type="protein sequence ID" value="VFT82831.1"/>
    <property type="molecule type" value="Genomic_DNA"/>
</dbReference>
<accession>A0A485KH79</accession>
<keyword evidence="1" id="KW-0732">Signal</keyword>
<feature type="signal peptide" evidence="1">
    <location>
        <begin position="1"/>
        <end position="20"/>
    </location>
</feature>
<keyword evidence="4" id="KW-1185">Reference proteome</keyword>
<dbReference type="Proteomes" id="UP000332933">
    <property type="component" value="Unassembled WGS sequence"/>
</dbReference>
<feature type="chain" id="PRO_5036116070" evidence="1">
    <location>
        <begin position="21"/>
        <end position="253"/>
    </location>
</feature>
<proteinExistence type="predicted"/>
<dbReference type="EMBL" id="VJMH01002226">
    <property type="protein sequence ID" value="KAF0709583.1"/>
    <property type="molecule type" value="Genomic_DNA"/>
</dbReference>
<organism evidence="3 4">
    <name type="scientific">Aphanomyces stellatus</name>
    <dbReference type="NCBI Taxonomy" id="120398"/>
    <lineage>
        <taxon>Eukaryota</taxon>
        <taxon>Sar</taxon>
        <taxon>Stramenopiles</taxon>
        <taxon>Oomycota</taxon>
        <taxon>Saprolegniomycetes</taxon>
        <taxon>Saprolegniales</taxon>
        <taxon>Verrucalvaceae</taxon>
        <taxon>Aphanomyces</taxon>
    </lineage>
</organism>
<sequence>MSLLRLVVVFAALSLPHVYGLPQHLYVTNARGKLFVQTRSGDSWSGWGCPYGFGIQALAATVSKTTSSNELFVVGADGFIYRFHEDPRSSTWRDWQLLPGVTNPIQLTSSHTTAGDWSVYAVDANHSLWAMSGALPTWTFLGSGIQTVAPSSDANGNEGFIAILSGGWVVASGTSVDSGGVWAPWMSIGSANIQSLDQLAIATAATGLRCIFAVGPSSSVLALLETQVNSWSPTWSVLPTINADHPNRCLRDG</sequence>
<name>A0A485KH79_9STRA</name>
<evidence type="ECO:0000313" key="2">
    <source>
        <dbReference type="EMBL" id="KAF0709583.1"/>
    </source>
</evidence>
<reference evidence="3 4" key="1">
    <citation type="submission" date="2019-03" db="EMBL/GenBank/DDBJ databases">
        <authorList>
            <person name="Gaulin E."/>
            <person name="Dumas B."/>
        </authorList>
    </citation>
    <scope>NUCLEOTIDE SEQUENCE [LARGE SCALE GENOMIC DNA]</scope>
    <source>
        <strain evidence="3">CBS 568.67</strain>
    </source>
</reference>
<dbReference type="AlphaFoldDB" id="A0A485KH79"/>